<dbReference type="InterPro" id="IPR024311">
    <property type="entry name" value="Lipocalin-like"/>
</dbReference>
<dbReference type="EMBL" id="JAABOP010000004">
    <property type="protein sequence ID" value="NER11338.1"/>
    <property type="molecule type" value="Genomic_DNA"/>
</dbReference>
<gene>
    <name evidence="2" type="ORF">GWK09_12460</name>
</gene>
<dbReference type="Proteomes" id="UP000468443">
    <property type="component" value="Unassembled WGS sequence"/>
</dbReference>
<evidence type="ECO:0000259" key="1">
    <source>
        <dbReference type="Pfam" id="PF13648"/>
    </source>
</evidence>
<dbReference type="Pfam" id="PF13648">
    <property type="entry name" value="Lipocalin_4"/>
    <property type="match status" value="1"/>
</dbReference>
<accession>A0A6P0UHP2</accession>
<comment type="caution">
    <text evidence="2">The sequence shown here is derived from an EMBL/GenBank/DDBJ whole genome shotgun (WGS) entry which is preliminary data.</text>
</comment>
<organism evidence="2 3">
    <name type="scientific">Muriicola jejuensis</name>
    <dbReference type="NCBI Taxonomy" id="504488"/>
    <lineage>
        <taxon>Bacteria</taxon>
        <taxon>Pseudomonadati</taxon>
        <taxon>Bacteroidota</taxon>
        <taxon>Flavobacteriia</taxon>
        <taxon>Flavobacteriales</taxon>
        <taxon>Flavobacteriaceae</taxon>
        <taxon>Muriicola</taxon>
    </lineage>
</organism>
<dbReference type="RefSeq" id="WP_163693792.1">
    <property type="nucleotide sequence ID" value="NZ_FXTW01000003.1"/>
</dbReference>
<evidence type="ECO:0000313" key="3">
    <source>
        <dbReference type="Proteomes" id="UP000468443"/>
    </source>
</evidence>
<feature type="domain" description="Lipocalin-like" evidence="1">
    <location>
        <begin position="31"/>
        <end position="140"/>
    </location>
</feature>
<protein>
    <recommendedName>
        <fullName evidence="1">Lipocalin-like domain-containing protein</fullName>
    </recommendedName>
</protein>
<keyword evidence="3" id="KW-1185">Reference proteome</keyword>
<dbReference type="PROSITE" id="PS51257">
    <property type="entry name" value="PROKAR_LIPOPROTEIN"/>
    <property type="match status" value="1"/>
</dbReference>
<sequence length="160" mass="18293">MLKKSLILILFGIFLASCGVSKEVRDQRNMLSGTWILNDVRYENNQGMFKSVLFNDADAICFEGSNWFFRDNNSTGRYTIQQGSLCQGGDRYIRWSVVSNPANYTNQLQFKFIDEKRNDVSGGLGYRLNIARLTESEMTLKSNVTVDAKPVTLVYEFTKQ</sequence>
<proteinExistence type="predicted"/>
<evidence type="ECO:0000313" key="2">
    <source>
        <dbReference type="EMBL" id="NER11338.1"/>
    </source>
</evidence>
<dbReference type="AlphaFoldDB" id="A0A6P0UHP2"/>
<name>A0A6P0UHP2_9FLAO</name>
<reference evidence="2 3" key="1">
    <citation type="submission" date="2020-01" db="EMBL/GenBank/DDBJ databases">
        <title>Muriicola jejuensis KCTC 22299.</title>
        <authorList>
            <person name="Wang G."/>
        </authorList>
    </citation>
    <scope>NUCLEOTIDE SEQUENCE [LARGE SCALE GENOMIC DNA]</scope>
    <source>
        <strain evidence="2 3">KCTC 22299</strain>
    </source>
</reference>